<dbReference type="Pfam" id="PF00078">
    <property type="entry name" value="RVT_1"/>
    <property type="match status" value="1"/>
</dbReference>
<dbReference type="CDD" id="cd01651">
    <property type="entry name" value="RT_G2_intron"/>
    <property type="match status" value="1"/>
</dbReference>
<reference evidence="2 3" key="1">
    <citation type="submission" date="2023-03" db="EMBL/GenBank/DDBJ databases">
        <title>Bacillus Genome Sequencing.</title>
        <authorList>
            <person name="Dunlap C."/>
        </authorList>
    </citation>
    <scope>NUCLEOTIDE SEQUENCE [LARGE SCALE GENOMIC DNA]</scope>
    <source>
        <strain evidence="2 3">NRS-1717</strain>
    </source>
</reference>
<keyword evidence="3" id="KW-1185">Reference proteome</keyword>
<dbReference type="InterPro" id="IPR043502">
    <property type="entry name" value="DNA/RNA_pol_sf"/>
</dbReference>
<dbReference type="InterPro" id="IPR030931">
    <property type="entry name" value="Group_II_RT_mat"/>
</dbReference>
<keyword evidence="2" id="KW-0695">RNA-directed DNA polymerase</keyword>
<dbReference type="Gene3D" id="1.10.30.50">
    <property type="match status" value="1"/>
</dbReference>
<comment type="caution">
    <text evidence="2">The sequence shown here is derived from an EMBL/GenBank/DDBJ whole genome shotgun (WGS) entry which is preliminary data.</text>
</comment>
<dbReference type="EC" id="2.7.7.49" evidence="2"/>
<dbReference type="NCBIfam" id="TIGR04416">
    <property type="entry name" value="group_II_RT_mat"/>
    <property type="match status" value="1"/>
</dbReference>
<keyword evidence="2" id="KW-0808">Transferase</keyword>
<evidence type="ECO:0000313" key="3">
    <source>
        <dbReference type="Proteomes" id="UP001342826"/>
    </source>
</evidence>
<dbReference type="PANTHER" id="PTHR34047:SF8">
    <property type="entry name" value="PROTEIN YKFC"/>
    <property type="match status" value="1"/>
</dbReference>
<keyword evidence="2" id="KW-0548">Nucleotidyltransferase</keyword>
<dbReference type="SUPFAM" id="SSF56672">
    <property type="entry name" value="DNA/RNA polymerases"/>
    <property type="match status" value="1"/>
</dbReference>
<dbReference type="PROSITE" id="PS50878">
    <property type="entry name" value="RT_POL"/>
    <property type="match status" value="1"/>
</dbReference>
<proteinExistence type="predicted"/>
<dbReference type="InterPro" id="IPR003615">
    <property type="entry name" value="HNH_nuc"/>
</dbReference>
<dbReference type="GO" id="GO:0003964">
    <property type="term" value="F:RNA-directed DNA polymerase activity"/>
    <property type="evidence" value="ECO:0007669"/>
    <property type="project" value="UniProtKB-KW"/>
</dbReference>
<dbReference type="InterPro" id="IPR051083">
    <property type="entry name" value="GrpII_Intron_Splice-Mob/Def"/>
</dbReference>
<evidence type="ECO:0000259" key="1">
    <source>
        <dbReference type="PROSITE" id="PS50878"/>
    </source>
</evidence>
<name>A0ABU6NT73_9BACI</name>
<dbReference type="CDD" id="cd00085">
    <property type="entry name" value="HNHc"/>
    <property type="match status" value="1"/>
</dbReference>
<dbReference type="RefSeq" id="WP_328014862.1">
    <property type="nucleotide sequence ID" value="NZ_JARTFS010000002.1"/>
</dbReference>
<dbReference type="Pfam" id="PF13395">
    <property type="entry name" value="HNH_4"/>
    <property type="match status" value="1"/>
</dbReference>
<dbReference type="InterPro" id="IPR043128">
    <property type="entry name" value="Rev_trsase/Diguanyl_cyclase"/>
</dbReference>
<dbReference type="Gene3D" id="3.30.70.270">
    <property type="match status" value="1"/>
</dbReference>
<feature type="domain" description="Reverse transcriptase" evidence="1">
    <location>
        <begin position="79"/>
        <end position="332"/>
    </location>
</feature>
<dbReference type="EMBL" id="JARTFS010000002">
    <property type="protein sequence ID" value="MED4400304.1"/>
    <property type="molecule type" value="Genomic_DNA"/>
</dbReference>
<accession>A0ABU6NT73</accession>
<evidence type="ECO:0000313" key="2">
    <source>
        <dbReference type="EMBL" id="MED4400304.1"/>
    </source>
</evidence>
<gene>
    <name evidence="2" type="primary">ltrA</name>
    <name evidence="2" type="ORF">P9271_02885</name>
</gene>
<dbReference type="Proteomes" id="UP001342826">
    <property type="component" value="Unassembled WGS sequence"/>
</dbReference>
<sequence length="602" mass="70623">MQHNLRYWEYYDMTDTFTKLFEESKDGKSFDRLYEIIISRNNILLAYRTIKSNKGSKTPGTDGRTIDYLKRLSDDEIVTLVQKVLERYRPKKVRRVIIDKPDGGKRPLGIPCIVDRLIQQCFRQVLEPICDAKFYNHNYGFRPNRSTHHALARMQSLVNINKLHYAVDIDIKGFFDNVNHSLLMKQMWNIGIRDRRVLAIIMKMLKAEIHGEGYPSKGTPQGGIISPLLFNIVLNDLDQWVYSQWEGFESKHRYYGITDKYRALRKSNLKEGFIVRYADDFKIMCRDWKSAQKWFHAVRLYLKDRLKLDINPDKSKIVNLRKNKTEFLGFTIRAVQKGKKAVAQTGIKPKKVKQINNRIRQLILDLQRAPEEHNAVKYNSVVLGVHSYFKVATQVNSEFLKIAYDLSKRLYNRLRRVSVYGKPVNPLPTYLKFYSKNYKTYKIGRLHLYPLADVKKRDNLNFNQNITIFTEEGRKKLSKELKANIKFQIQHMLTHGIANQRSVEYADNRISRYSMIEGKCEVTGIFLTHDMVHCHHKIPYSVSKDDSFNNLVIVHNLVHKLIHATSLETIDKYMNLLNLNSKQLKKLNQLREICGLELVTSN</sequence>
<dbReference type="PANTHER" id="PTHR34047">
    <property type="entry name" value="NUCLEAR INTRON MATURASE 1, MITOCHONDRIAL-RELATED"/>
    <property type="match status" value="1"/>
</dbReference>
<organism evidence="2 3">
    <name type="scientific">Metabacillus fastidiosus</name>
    <dbReference type="NCBI Taxonomy" id="1458"/>
    <lineage>
        <taxon>Bacteria</taxon>
        <taxon>Bacillati</taxon>
        <taxon>Bacillota</taxon>
        <taxon>Bacilli</taxon>
        <taxon>Bacillales</taxon>
        <taxon>Bacillaceae</taxon>
        <taxon>Metabacillus</taxon>
    </lineage>
</organism>
<dbReference type="InterPro" id="IPR000477">
    <property type="entry name" value="RT_dom"/>
</dbReference>
<protein>
    <submittedName>
        <fullName evidence="2">Group II intron reverse transcriptase/maturase</fullName>
        <ecNumber evidence="2">2.7.7.49</ecNumber>
    </submittedName>
</protein>